<dbReference type="NCBIfam" id="TIGR00732">
    <property type="entry name" value="dprA"/>
    <property type="match status" value="1"/>
</dbReference>
<feature type="domain" description="DprA winged helix" evidence="3">
    <location>
        <begin position="300"/>
        <end position="359"/>
    </location>
</feature>
<dbReference type="InterPro" id="IPR036388">
    <property type="entry name" value="WH-like_DNA-bd_sf"/>
</dbReference>
<dbReference type="Pfam" id="PF02481">
    <property type="entry name" value="DNA_processg_A"/>
    <property type="match status" value="1"/>
</dbReference>
<dbReference type="GO" id="GO:0009294">
    <property type="term" value="P:DNA-mediated transformation"/>
    <property type="evidence" value="ECO:0007669"/>
    <property type="project" value="InterPro"/>
</dbReference>
<dbReference type="Pfam" id="PF21102">
    <property type="entry name" value="DprA_N"/>
    <property type="match status" value="1"/>
</dbReference>
<dbReference type="PANTHER" id="PTHR43022">
    <property type="entry name" value="PROTEIN SMF"/>
    <property type="match status" value="1"/>
</dbReference>
<comment type="similarity">
    <text evidence="1">Belongs to the DprA/Smf family.</text>
</comment>
<evidence type="ECO:0000259" key="3">
    <source>
        <dbReference type="Pfam" id="PF17782"/>
    </source>
</evidence>
<sequence length="371" mass="38717">MSVEGVSDETLAALRLARTVGLGPLTFRRLIDRFGSAIAVIRGLDSGEIPRKGRSLALPSAAAARAEWADAHGYGATLLSLTDPSYPTALRAIEDPPPVLTLLGRGDLLTRPAVAIVGARNASSAGLRLAETLAADLGEAGCVVVSGLARGIDGAAHKGALKTGTIAVIAGGIDSIYPPDHADLYRAIGKQGLILAEDAIGRRAKGQDFPRRNRIVAGLSRVIVVVEAAERSGTLITARMGNEQGREIGAVPGSPLDPRSAGTNRLLRSGATLIRHAEDVLELLEQEHRAQPITLQELPSPYEAPQITEDLKERVRNLLSVTPTSRDVLLRETGLAPGTLADCLLDLLLDGHIEEVGGGAYALSIGGTGGR</sequence>
<dbReference type="InterPro" id="IPR041614">
    <property type="entry name" value="DprA_WH"/>
</dbReference>
<feature type="domain" description="Smf/DprA SLOG" evidence="2">
    <location>
        <begin position="78"/>
        <end position="284"/>
    </location>
</feature>
<dbReference type="Gene3D" id="3.40.50.450">
    <property type="match status" value="1"/>
</dbReference>
<dbReference type="InterPro" id="IPR003488">
    <property type="entry name" value="DprA"/>
</dbReference>
<evidence type="ECO:0000259" key="2">
    <source>
        <dbReference type="Pfam" id="PF02481"/>
    </source>
</evidence>
<dbReference type="Proteomes" id="UP000001302">
    <property type="component" value="Chromosome"/>
</dbReference>
<evidence type="ECO:0000313" key="5">
    <source>
        <dbReference type="Proteomes" id="UP000001302"/>
    </source>
</evidence>
<organism evidence="4 5">
    <name type="scientific">Parvularcula bermudensis (strain ATCC BAA-594 / HTCC2503 / KCTC 12087)</name>
    <dbReference type="NCBI Taxonomy" id="314260"/>
    <lineage>
        <taxon>Bacteria</taxon>
        <taxon>Pseudomonadati</taxon>
        <taxon>Pseudomonadota</taxon>
        <taxon>Alphaproteobacteria</taxon>
        <taxon>Parvularculales</taxon>
        <taxon>Parvularculaceae</taxon>
        <taxon>Parvularcula</taxon>
    </lineage>
</organism>
<keyword evidence="5" id="KW-1185">Reference proteome</keyword>
<dbReference type="HOGENOM" id="CLU_029601_1_1_5"/>
<dbReference type="OrthoDB" id="9785707at2"/>
<dbReference type="InterPro" id="IPR057666">
    <property type="entry name" value="DrpA_SLOG"/>
</dbReference>
<evidence type="ECO:0000313" key="4">
    <source>
        <dbReference type="EMBL" id="ADM10227.1"/>
    </source>
</evidence>
<dbReference type="eggNOG" id="COG0758">
    <property type="taxonomic scope" value="Bacteria"/>
</dbReference>
<dbReference type="RefSeq" id="WP_013301201.1">
    <property type="nucleotide sequence ID" value="NC_014414.1"/>
</dbReference>
<dbReference type="STRING" id="314260.PB2503_10899"/>
<dbReference type="EMBL" id="CP002156">
    <property type="protein sequence ID" value="ADM10227.1"/>
    <property type="molecule type" value="Genomic_DNA"/>
</dbReference>
<dbReference type="SUPFAM" id="SSF102405">
    <property type="entry name" value="MCP/YpsA-like"/>
    <property type="match status" value="1"/>
</dbReference>
<dbReference type="Gene3D" id="1.10.10.10">
    <property type="entry name" value="Winged helix-like DNA-binding domain superfamily/Winged helix DNA-binding domain"/>
    <property type="match status" value="1"/>
</dbReference>
<proteinExistence type="inferred from homology"/>
<protein>
    <submittedName>
        <fullName evidence="4">DNA processing protein</fullName>
    </submittedName>
</protein>
<name>E0THT4_PARBH</name>
<reference evidence="4 5" key="2">
    <citation type="journal article" date="2011" name="J. Bacteriol.">
        <title>Complete genome sequence of strain HTCC2503T of Parvularcula bermudensis, the type species of the order "Parvularculales" in the class Alphaproteobacteria.</title>
        <authorList>
            <person name="Oh H.M."/>
            <person name="Kang I."/>
            <person name="Vergin K.L."/>
            <person name="Kang D."/>
            <person name="Rhee K.H."/>
            <person name="Giovannoni S.J."/>
            <person name="Cho J.C."/>
        </authorList>
    </citation>
    <scope>NUCLEOTIDE SEQUENCE [LARGE SCALE GENOMIC DNA]</scope>
    <source>
        <strain evidence="5">ATCC BAA-594 / HTCC2503 / KCTC 12087</strain>
    </source>
</reference>
<evidence type="ECO:0000256" key="1">
    <source>
        <dbReference type="ARBA" id="ARBA00006525"/>
    </source>
</evidence>
<reference evidence="5" key="1">
    <citation type="submission" date="2010-08" db="EMBL/GenBank/DDBJ databases">
        <title>Genome sequence of Parvularcula bermudensis HTCC2503.</title>
        <authorList>
            <person name="Kang D.-M."/>
            <person name="Oh H.-M."/>
            <person name="Cho J.-C."/>
        </authorList>
    </citation>
    <scope>NUCLEOTIDE SEQUENCE [LARGE SCALE GENOMIC DNA]</scope>
    <source>
        <strain evidence="5">ATCC BAA-594 / HTCC2503 / KCTC 12087</strain>
    </source>
</reference>
<accession>E0THT4</accession>
<dbReference type="AlphaFoldDB" id="E0THT4"/>
<gene>
    <name evidence="4" type="ordered locus">PB2503_10899</name>
</gene>
<dbReference type="PANTHER" id="PTHR43022:SF1">
    <property type="entry name" value="PROTEIN SMF"/>
    <property type="match status" value="1"/>
</dbReference>
<dbReference type="KEGG" id="pbr:PB2503_10899"/>
<dbReference type="Pfam" id="PF17782">
    <property type="entry name" value="WHD_DprA"/>
    <property type="match status" value="1"/>
</dbReference>